<proteinExistence type="predicted"/>
<dbReference type="RefSeq" id="WP_262435012.1">
    <property type="nucleotide sequence ID" value="NZ_JACRTF010000001.1"/>
</dbReference>
<sequence length="1156" mass="125076">MKQDYFTRKTFCFVVLFMVGILLLAPSGVHAQMYLNENFNYPEGDLYGQGGWMKYASSSGGAIQVVNNPLTYTGYQDDANGNAVELLNVASGQDLQKKFTEGDEHINSGTLYYSALINVKAAGDADDKVYFMAIVSKTATGNVADGKSGTEYARLFALAGEEGKFKLGVSRSSAKPVMSEEEYELNKTYLVVVKYECVDGVTNDEVSLFVNPVNFATEPVAAVAKYVDGLDGDVSAKNGFQAIECRQGGTTSKVAPNVIIDAIRVARSYPELFSSEAPEPIPAITLSKKNLAIGEVFIGKVYTQEINVKGVNLKSDITLSGMETGEITTSVTTISKADAEAPEGFNVTVTLTPKDIDLYTDNILFDSEGAAQGTLSVFWNSIELIDVADLKTLSTKKKEDYKTYRYTGEGVISYIYKDGTKTTYYVQDATGAIPVYDGFGDITVSYSIGDKITGFICTVESIAGLNSAIPADGTLGTVISKGNVVEPVVVTAAALTASPADYAGKLIKMENVTFKDVEEGAVFTEDLVSPAINDGTADARMKLFKGTDIMGTVIPTETVTLIGISTSAAAAVIAPRALTDIVKLPVGDPSLEITPEKVESKTAHLNIPTEFVTFTIKANNLPDKVSLYITGKSGTMFTINKEEIPAGTSETELVVTYTPTQIGKHEGRLNLECMGAPEFNKGIALSGVCIDPANPPVVTINPETLPAFSVEANKTQEQTIQVTTANLPDYLYAKMMNEGEGSFRINSSMFLQNGTYDLKITFAPKKVGTYTERIEFSTLELETFYLTITGTATAGEDPGEEKEGDELPLDTSNPTTLLNESFSSAVNNKPLSVTGWKNVATVGKRAWWGYDFKDGETVLNKVAKVTAYDSQVESGKETPCEMLLVTPPLDFKNAASKTFTFRVMGNLLRDDQTDLLELCYIDMEGDEMYISPVGGFEMPHLKDMNEEWLEYHIELEGQDIADIFFMGFRFKSTRGTQNSATYYIDDVSFGRTDLPKLTPSETQLAFEALVGTDYTTAPITVTGQNITEPITISLGGPNKSKFSVSEKTLPAEGGSFTLKFASNEIGVHEAYIRLSSKGAADVYIPISANAKDEVGIALIPFNETPDITVFDILGKVMVQKEKCTNMDEITNVLTSGTYVLRASSESGIRTIKIVVP</sequence>
<dbReference type="AlphaFoldDB" id="A0A926F8Q4"/>
<name>A0A926F8Q4_9BACT</name>
<accession>A0A926F8Q4</accession>
<dbReference type="Proteomes" id="UP000651085">
    <property type="component" value="Unassembled WGS sequence"/>
</dbReference>
<dbReference type="EMBL" id="JACRTF010000001">
    <property type="protein sequence ID" value="MBC8593905.1"/>
    <property type="molecule type" value="Genomic_DNA"/>
</dbReference>
<keyword evidence="4" id="KW-1185">Reference proteome</keyword>
<gene>
    <name evidence="3" type="ORF">H8744_11745</name>
</gene>
<evidence type="ECO:0000256" key="1">
    <source>
        <dbReference type="SAM" id="MobiDB-lite"/>
    </source>
</evidence>
<dbReference type="PROSITE" id="PS50194">
    <property type="entry name" value="FILAMIN_REPEAT"/>
    <property type="match status" value="1"/>
</dbReference>
<feature type="region of interest" description="Disordered" evidence="1">
    <location>
        <begin position="792"/>
        <end position="813"/>
    </location>
</feature>
<evidence type="ECO:0000313" key="3">
    <source>
        <dbReference type="EMBL" id="MBC8593905.1"/>
    </source>
</evidence>
<reference evidence="3" key="1">
    <citation type="submission" date="2020-08" db="EMBL/GenBank/DDBJ databases">
        <title>Genome public.</title>
        <authorList>
            <person name="Liu C."/>
            <person name="Sun Q."/>
        </authorList>
    </citation>
    <scope>NUCLEOTIDE SEQUENCE</scope>
    <source>
        <strain evidence="3">N12</strain>
    </source>
</reference>
<dbReference type="InterPro" id="IPR017868">
    <property type="entry name" value="Filamin/ABP280_repeat-like"/>
</dbReference>
<protein>
    <submittedName>
        <fullName evidence="3">T9SS type A sorting domain-containing protein</fullName>
    </submittedName>
</protein>
<evidence type="ECO:0000313" key="4">
    <source>
        <dbReference type="Proteomes" id="UP000651085"/>
    </source>
</evidence>
<feature type="chain" id="PRO_5037295699" evidence="2">
    <location>
        <begin position="32"/>
        <end position="1156"/>
    </location>
</feature>
<dbReference type="InterPro" id="IPR026444">
    <property type="entry name" value="Secre_tail"/>
</dbReference>
<comment type="caution">
    <text evidence="3">The sequence shown here is derived from an EMBL/GenBank/DDBJ whole genome shotgun (WGS) entry which is preliminary data.</text>
</comment>
<dbReference type="Gene3D" id="2.60.120.200">
    <property type="match status" value="1"/>
</dbReference>
<dbReference type="NCBIfam" id="TIGR04183">
    <property type="entry name" value="Por_Secre_tail"/>
    <property type="match status" value="1"/>
</dbReference>
<organism evidence="3 4">
    <name type="scientific">Jilunia laotingensis</name>
    <dbReference type="NCBI Taxonomy" id="2763675"/>
    <lineage>
        <taxon>Bacteria</taxon>
        <taxon>Pseudomonadati</taxon>
        <taxon>Bacteroidota</taxon>
        <taxon>Bacteroidia</taxon>
        <taxon>Bacteroidales</taxon>
        <taxon>Bacteroidaceae</taxon>
        <taxon>Jilunia</taxon>
    </lineage>
</organism>
<evidence type="ECO:0000256" key="2">
    <source>
        <dbReference type="SAM" id="SignalP"/>
    </source>
</evidence>
<feature type="signal peptide" evidence="2">
    <location>
        <begin position="1"/>
        <end position="31"/>
    </location>
</feature>
<keyword evidence="2" id="KW-0732">Signal</keyword>
<feature type="compositionally biased region" description="Acidic residues" evidence="1">
    <location>
        <begin position="797"/>
        <end position="808"/>
    </location>
</feature>